<evidence type="ECO:0000256" key="2">
    <source>
        <dbReference type="ARBA" id="ARBA00008335"/>
    </source>
</evidence>
<accession>A0A210Q317</accession>
<evidence type="ECO:0000256" key="4">
    <source>
        <dbReference type="ARBA" id="ARBA00022692"/>
    </source>
</evidence>
<evidence type="ECO:0000256" key="5">
    <source>
        <dbReference type="ARBA" id="ARBA00022989"/>
    </source>
</evidence>
<dbReference type="Gene3D" id="1.20.1250.20">
    <property type="entry name" value="MFS general substrate transporter like domains"/>
    <property type="match status" value="1"/>
</dbReference>
<keyword evidence="9" id="KW-0732">Signal</keyword>
<comment type="caution">
    <text evidence="10">The sequence shown here is derived from an EMBL/GenBank/DDBJ whole genome shotgun (WGS) entry which is preliminary data.</text>
</comment>
<dbReference type="CDD" id="cd17485">
    <property type="entry name" value="MFS_MFSD3"/>
    <property type="match status" value="1"/>
</dbReference>
<dbReference type="InterPro" id="IPR004752">
    <property type="entry name" value="AmpG_permease/AT-1"/>
</dbReference>
<dbReference type="InterPro" id="IPR036259">
    <property type="entry name" value="MFS_trans_sf"/>
</dbReference>
<evidence type="ECO:0000313" key="10">
    <source>
        <dbReference type="EMBL" id="OWF43148.1"/>
    </source>
</evidence>
<feature type="transmembrane region" description="Helical" evidence="8">
    <location>
        <begin position="157"/>
        <end position="177"/>
    </location>
</feature>
<feature type="transmembrane region" description="Helical" evidence="8">
    <location>
        <begin position="362"/>
        <end position="382"/>
    </location>
</feature>
<dbReference type="AlphaFoldDB" id="A0A210Q317"/>
<evidence type="ECO:0000256" key="6">
    <source>
        <dbReference type="ARBA" id="ARBA00023136"/>
    </source>
</evidence>
<evidence type="ECO:0000256" key="8">
    <source>
        <dbReference type="SAM" id="Phobius"/>
    </source>
</evidence>
<dbReference type="OrthoDB" id="6415790at2759"/>
<dbReference type="Pfam" id="PF07690">
    <property type="entry name" value="MFS_1"/>
    <property type="match status" value="1"/>
</dbReference>
<protein>
    <recommendedName>
        <fullName evidence="7">Major facilitator superfamily domain-containing protein 3</fullName>
    </recommendedName>
</protein>
<dbReference type="GO" id="GO:0022857">
    <property type="term" value="F:transmembrane transporter activity"/>
    <property type="evidence" value="ECO:0007669"/>
    <property type="project" value="InterPro"/>
</dbReference>
<dbReference type="EMBL" id="NEDP02005158">
    <property type="protein sequence ID" value="OWF43148.1"/>
    <property type="molecule type" value="Genomic_DNA"/>
</dbReference>
<keyword evidence="11" id="KW-1185">Reference proteome</keyword>
<feature type="signal peptide" evidence="9">
    <location>
        <begin position="1"/>
        <end position="16"/>
    </location>
</feature>
<feature type="transmembrane region" description="Helical" evidence="8">
    <location>
        <begin position="262"/>
        <end position="286"/>
    </location>
</feature>
<name>A0A210Q317_MIZYE</name>
<feature type="transmembrane region" description="Helical" evidence="8">
    <location>
        <begin position="394"/>
        <end position="410"/>
    </location>
</feature>
<dbReference type="STRING" id="6573.A0A210Q317"/>
<keyword evidence="6 8" id="KW-0472">Membrane</keyword>
<evidence type="ECO:0000256" key="1">
    <source>
        <dbReference type="ARBA" id="ARBA00004141"/>
    </source>
</evidence>
<keyword evidence="3" id="KW-0813">Transport</keyword>
<dbReference type="GO" id="GO:0016020">
    <property type="term" value="C:membrane"/>
    <property type="evidence" value="ECO:0007669"/>
    <property type="project" value="UniProtKB-SubCell"/>
</dbReference>
<dbReference type="Proteomes" id="UP000242188">
    <property type="component" value="Unassembled WGS sequence"/>
</dbReference>
<keyword evidence="4 8" id="KW-0812">Transmembrane</keyword>
<evidence type="ECO:0000256" key="7">
    <source>
        <dbReference type="ARBA" id="ARBA00069953"/>
    </source>
</evidence>
<dbReference type="SUPFAM" id="SSF103473">
    <property type="entry name" value="MFS general substrate transporter"/>
    <property type="match status" value="1"/>
</dbReference>
<gene>
    <name evidence="10" type="ORF">KP79_PYT14826</name>
</gene>
<feature type="transmembrane region" description="Helical" evidence="8">
    <location>
        <begin position="328"/>
        <end position="350"/>
    </location>
</feature>
<evidence type="ECO:0000313" key="11">
    <source>
        <dbReference type="Proteomes" id="UP000242188"/>
    </source>
</evidence>
<reference evidence="10 11" key="1">
    <citation type="journal article" date="2017" name="Nat. Ecol. Evol.">
        <title>Scallop genome provides insights into evolution of bilaterian karyotype and development.</title>
        <authorList>
            <person name="Wang S."/>
            <person name="Zhang J."/>
            <person name="Jiao W."/>
            <person name="Li J."/>
            <person name="Xun X."/>
            <person name="Sun Y."/>
            <person name="Guo X."/>
            <person name="Huan P."/>
            <person name="Dong B."/>
            <person name="Zhang L."/>
            <person name="Hu X."/>
            <person name="Sun X."/>
            <person name="Wang J."/>
            <person name="Zhao C."/>
            <person name="Wang Y."/>
            <person name="Wang D."/>
            <person name="Huang X."/>
            <person name="Wang R."/>
            <person name="Lv J."/>
            <person name="Li Y."/>
            <person name="Zhang Z."/>
            <person name="Liu B."/>
            <person name="Lu W."/>
            <person name="Hui Y."/>
            <person name="Liang J."/>
            <person name="Zhou Z."/>
            <person name="Hou R."/>
            <person name="Li X."/>
            <person name="Liu Y."/>
            <person name="Li H."/>
            <person name="Ning X."/>
            <person name="Lin Y."/>
            <person name="Zhao L."/>
            <person name="Xing Q."/>
            <person name="Dou J."/>
            <person name="Li Y."/>
            <person name="Mao J."/>
            <person name="Guo H."/>
            <person name="Dou H."/>
            <person name="Li T."/>
            <person name="Mu C."/>
            <person name="Jiang W."/>
            <person name="Fu Q."/>
            <person name="Fu X."/>
            <person name="Miao Y."/>
            <person name="Liu J."/>
            <person name="Yu Q."/>
            <person name="Li R."/>
            <person name="Liao H."/>
            <person name="Li X."/>
            <person name="Kong Y."/>
            <person name="Jiang Z."/>
            <person name="Chourrout D."/>
            <person name="Li R."/>
            <person name="Bao Z."/>
        </authorList>
    </citation>
    <scope>NUCLEOTIDE SEQUENCE [LARGE SCALE GENOMIC DNA]</scope>
    <source>
        <strain evidence="10 11">PY_sf001</strain>
    </source>
</reference>
<feature type="transmembrane region" description="Helical" evidence="8">
    <location>
        <begin position="39"/>
        <end position="57"/>
    </location>
</feature>
<dbReference type="FunFam" id="1.20.1250.20:FF:000176">
    <property type="entry name" value="Major facilitator superfamily domain containing 3"/>
    <property type="match status" value="1"/>
</dbReference>
<evidence type="ECO:0000256" key="9">
    <source>
        <dbReference type="SAM" id="SignalP"/>
    </source>
</evidence>
<proteinExistence type="inferred from homology"/>
<keyword evidence="5 8" id="KW-1133">Transmembrane helix</keyword>
<sequence>MMRNILLLAILYFLQGLPYGLQAKFLPVYFRSHGMSLTNISLFKLLLLPWMCKALWAPYVDHYGTKRDWLMWSMSGLAVTCLLGAFSSPELIISLACVLFLFNLLTSTQDIAVDGIAIQILSSSELAYGNIAQVVGYKAGTLVSGGVLTWLSDHLPWAMLFLILVSVYSLSTLLVTVSIPHIGASHLEETEKSGPNSQQKNTDEKDEQYRWFFGHLTEVYRSPGTKWIIVFVLLYKLGEQGAISMVPLFLVDKDLPMSKVGFWTGMVGQVVSILGSFLGGWLLSHLSWSTVDLLKVSCMMRLFPAFSQILVVWLWSEEYATLCYVLSILGMLTMLLISGIVTTATFTMMMQCSQLAPSRIQATHYTVLATLEVLGKLTFSIVTGPITDLVGYRYVYLLFIALTALLLPLFKHCPPSLEEKANTNKNH</sequence>
<evidence type="ECO:0000256" key="3">
    <source>
        <dbReference type="ARBA" id="ARBA00022448"/>
    </source>
</evidence>
<comment type="similarity">
    <text evidence="2">Belongs to the major facilitator superfamily.</text>
</comment>
<feature type="chain" id="PRO_5013143437" description="Major facilitator superfamily domain-containing protein 3" evidence="9">
    <location>
        <begin position="17"/>
        <end position="427"/>
    </location>
</feature>
<comment type="subcellular location">
    <subcellularLocation>
        <location evidence="1">Membrane</location>
        <topology evidence="1">Multi-pass membrane protein</topology>
    </subcellularLocation>
</comment>
<organism evidence="10 11">
    <name type="scientific">Mizuhopecten yessoensis</name>
    <name type="common">Japanese scallop</name>
    <name type="synonym">Patinopecten yessoensis</name>
    <dbReference type="NCBI Taxonomy" id="6573"/>
    <lineage>
        <taxon>Eukaryota</taxon>
        <taxon>Metazoa</taxon>
        <taxon>Spiralia</taxon>
        <taxon>Lophotrochozoa</taxon>
        <taxon>Mollusca</taxon>
        <taxon>Bivalvia</taxon>
        <taxon>Autobranchia</taxon>
        <taxon>Pteriomorphia</taxon>
        <taxon>Pectinida</taxon>
        <taxon>Pectinoidea</taxon>
        <taxon>Pectinidae</taxon>
        <taxon>Mizuhopecten</taxon>
    </lineage>
</organism>
<dbReference type="PANTHER" id="PTHR12778">
    <property type="entry name" value="SOLUTE CARRIER FAMILY 33 ACETYL-COA TRANSPORTER -RELATED"/>
    <property type="match status" value="1"/>
</dbReference>
<feature type="transmembrane region" description="Helical" evidence="8">
    <location>
        <begin position="298"/>
        <end position="316"/>
    </location>
</feature>
<dbReference type="PANTHER" id="PTHR12778:SF10">
    <property type="entry name" value="MAJOR FACILITATOR SUPERFAMILY DOMAIN-CONTAINING PROTEIN 3"/>
    <property type="match status" value="1"/>
</dbReference>
<dbReference type="InterPro" id="IPR011701">
    <property type="entry name" value="MFS"/>
</dbReference>